<accession>A0A2W5S4R3</accession>
<gene>
    <name evidence="1" type="ORF">DI533_14165</name>
</gene>
<sequence length="80" mass="8777">MQLLVQIATGGYDAWKADFDAHSEDLGQAGLTLMQLWRDADDSTKAVALFEAHDRGRAQTWISNQSSLHGGITAQFLRTA</sequence>
<organism evidence="1 2">
    <name type="scientific">Cereibacter sphaeroides</name>
    <name type="common">Rhodobacter sphaeroides</name>
    <dbReference type="NCBI Taxonomy" id="1063"/>
    <lineage>
        <taxon>Bacteria</taxon>
        <taxon>Pseudomonadati</taxon>
        <taxon>Pseudomonadota</taxon>
        <taxon>Alphaproteobacteria</taxon>
        <taxon>Rhodobacterales</taxon>
        <taxon>Paracoccaceae</taxon>
        <taxon>Cereibacter</taxon>
    </lineage>
</organism>
<evidence type="ECO:0000313" key="1">
    <source>
        <dbReference type="EMBL" id="PZQ96729.1"/>
    </source>
</evidence>
<dbReference type="AlphaFoldDB" id="A0A2W5S4R3"/>
<comment type="caution">
    <text evidence="1">The sequence shown here is derived from an EMBL/GenBank/DDBJ whole genome shotgun (WGS) entry which is preliminary data.</text>
</comment>
<name>A0A2W5S4R3_CERSP</name>
<proteinExistence type="predicted"/>
<evidence type="ECO:0000313" key="2">
    <source>
        <dbReference type="Proteomes" id="UP000248975"/>
    </source>
</evidence>
<dbReference type="EMBL" id="QFQS01000003">
    <property type="protein sequence ID" value="PZQ96729.1"/>
    <property type="molecule type" value="Genomic_DNA"/>
</dbReference>
<dbReference type="Proteomes" id="UP000248975">
    <property type="component" value="Unassembled WGS sequence"/>
</dbReference>
<reference evidence="1 2" key="1">
    <citation type="submission" date="2017-08" db="EMBL/GenBank/DDBJ databases">
        <title>Infants hospitalized years apart are colonized by the same room-sourced microbial strains.</title>
        <authorList>
            <person name="Brooks B."/>
            <person name="Olm M.R."/>
            <person name="Firek B.A."/>
            <person name="Baker R."/>
            <person name="Thomas B.C."/>
            <person name="Morowitz M.J."/>
            <person name="Banfield J.F."/>
        </authorList>
    </citation>
    <scope>NUCLEOTIDE SEQUENCE [LARGE SCALE GENOMIC DNA]</scope>
    <source>
        <strain evidence="1">S2_003_000_R2_11</strain>
    </source>
</reference>
<protein>
    <submittedName>
        <fullName evidence="1">Uncharacterized protein</fullName>
    </submittedName>
</protein>